<dbReference type="RefSeq" id="WP_184087273.1">
    <property type="nucleotide sequence ID" value="NZ_JACIJF010000005.1"/>
</dbReference>
<feature type="domain" description="Flagellar motor switch protein FliN-like C-terminal" evidence="1">
    <location>
        <begin position="217"/>
        <end position="283"/>
    </location>
</feature>
<accession>A0A840YQ83</accession>
<evidence type="ECO:0000313" key="2">
    <source>
        <dbReference type="EMBL" id="MBB5710911.1"/>
    </source>
</evidence>
<proteinExistence type="predicted"/>
<comment type="caution">
    <text evidence="2">The sequence shown here is derived from an EMBL/GenBank/DDBJ whole genome shotgun (WGS) entry which is preliminary data.</text>
</comment>
<dbReference type="SUPFAM" id="SSF101801">
    <property type="entry name" value="Surface presentation of antigens (SPOA)"/>
    <property type="match status" value="1"/>
</dbReference>
<keyword evidence="2" id="KW-0966">Cell projection</keyword>
<keyword evidence="3" id="KW-1185">Reference proteome</keyword>
<evidence type="ECO:0000259" key="1">
    <source>
        <dbReference type="Pfam" id="PF01052"/>
    </source>
</evidence>
<dbReference type="Pfam" id="PF01052">
    <property type="entry name" value="FliMN_C"/>
    <property type="match status" value="1"/>
</dbReference>
<dbReference type="InterPro" id="IPR001543">
    <property type="entry name" value="FliN-like_C"/>
</dbReference>
<protein>
    <submittedName>
        <fullName evidence="2">Flagellar motor switch/type III secretory pathway protein FliN</fullName>
    </submittedName>
</protein>
<dbReference type="Gene3D" id="2.30.330.10">
    <property type="entry name" value="SpoA-like"/>
    <property type="match status" value="1"/>
</dbReference>
<dbReference type="Proteomes" id="UP000527143">
    <property type="component" value="Unassembled WGS sequence"/>
</dbReference>
<organism evidence="2 3">
    <name type="scientific">Sphingomonas xinjiangensis</name>
    <dbReference type="NCBI Taxonomy" id="643568"/>
    <lineage>
        <taxon>Bacteria</taxon>
        <taxon>Pseudomonadati</taxon>
        <taxon>Pseudomonadota</taxon>
        <taxon>Alphaproteobacteria</taxon>
        <taxon>Sphingomonadales</taxon>
        <taxon>Sphingomonadaceae</taxon>
        <taxon>Sphingomonas</taxon>
    </lineage>
</organism>
<evidence type="ECO:0000313" key="3">
    <source>
        <dbReference type="Proteomes" id="UP000527143"/>
    </source>
</evidence>
<sequence length="304" mass="31882">MATALRMNALVGLPKVDPEVSAFGQAISRLLEASGFTTQLVPAPGIGPWFSCLDGSRFRLAEAMLHPERIAEASALLDTAEPLLSAVESTLGLALEPENIIADLGDNSAVVGFARDHASGEIALPLDHPLRAQWEVRAAALPPLLATMPMLAQLMLRGPRLPIAEAGELAPGDLVLISARPGAMLDETSGQFDFFSGTFTPHPQGAPMNDASSSSRDFAVPLTLRLPERMVSAASLADLRPGMSLPLGPVTEGMQVDLLVAGRLLAHGELVQLGDRFAVLIDHRAAMDDTANPAEPGDVAENAA</sequence>
<dbReference type="InterPro" id="IPR036429">
    <property type="entry name" value="SpoA-like_sf"/>
</dbReference>
<reference evidence="2 3" key="1">
    <citation type="submission" date="2020-08" db="EMBL/GenBank/DDBJ databases">
        <title>Genomic Encyclopedia of Type Strains, Phase IV (KMG-IV): sequencing the most valuable type-strain genomes for metagenomic binning, comparative biology and taxonomic classification.</title>
        <authorList>
            <person name="Goeker M."/>
        </authorList>
    </citation>
    <scope>NUCLEOTIDE SEQUENCE [LARGE SCALE GENOMIC DNA]</scope>
    <source>
        <strain evidence="2 3">DSM 26736</strain>
    </source>
</reference>
<keyword evidence="2" id="KW-0282">Flagellum</keyword>
<gene>
    <name evidence="2" type="ORF">FHT02_002151</name>
</gene>
<dbReference type="AlphaFoldDB" id="A0A840YQ83"/>
<dbReference type="EMBL" id="JACIJF010000005">
    <property type="protein sequence ID" value="MBB5710911.1"/>
    <property type="molecule type" value="Genomic_DNA"/>
</dbReference>
<keyword evidence="2" id="KW-0969">Cilium</keyword>
<name>A0A840YQ83_9SPHN</name>